<dbReference type="Proteomes" id="UP001359559">
    <property type="component" value="Unassembled WGS sequence"/>
</dbReference>
<sequence>MRNAPLIMKKKLNFSYHTTRKCYLQSHNSTEDYKKDELIQLKRKWNRLCHCLHQSKQPQNQWNWNNNSYNSSSSISFANNASTSNLVPRFRRQQSCIIEFNFSNKREATEPVLDSLESMKGKEVKTTLAFGNGGSSETDEDHITDRTLK</sequence>
<accession>A0AAN9KKQ6</accession>
<feature type="region of interest" description="Disordered" evidence="1">
    <location>
        <begin position="127"/>
        <end position="149"/>
    </location>
</feature>
<organism evidence="2 3">
    <name type="scientific">Clitoria ternatea</name>
    <name type="common">Butterfly pea</name>
    <dbReference type="NCBI Taxonomy" id="43366"/>
    <lineage>
        <taxon>Eukaryota</taxon>
        <taxon>Viridiplantae</taxon>
        <taxon>Streptophyta</taxon>
        <taxon>Embryophyta</taxon>
        <taxon>Tracheophyta</taxon>
        <taxon>Spermatophyta</taxon>
        <taxon>Magnoliopsida</taxon>
        <taxon>eudicotyledons</taxon>
        <taxon>Gunneridae</taxon>
        <taxon>Pentapetalae</taxon>
        <taxon>rosids</taxon>
        <taxon>fabids</taxon>
        <taxon>Fabales</taxon>
        <taxon>Fabaceae</taxon>
        <taxon>Papilionoideae</taxon>
        <taxon>50 kb inversion clade</taxon>
        <taxon>NPAAA clade</taxon>
        <taxon>indigoferoid/millettioid clade</taxon>
        <taxon>Phaseoleae</taxon>
        <taxon>Clitoria</taxon>
    </lineage>
</organism>
<gene>
    <name evidence="2" type="ORF">RJT34_01875</name>
</gene>
<evidence type="ECO:0000313" key="2">
    <source>
        <dbReference type="EMBL" id="KAK7317544.1"/>
    </source>
</evidence>
<name>A0AAN9KKQ6_CLITE</name>
<evidence type="ECO:0000256" key="1">
    <source>
        <dbReference type="SAM" id="MobiDB-lite"/>
    </source>
</evidence>
<protein>
    <submittedName>
        <fullName evidence="2">Uncharacterized protein</fullName>
    </submittedName>
</protein>
<dbReference type="AlphaFoldDB" id="A0AAN9KKQ6"/>
<comment type="caution">
    <text evidence="2">The sequence shown here is derived from an EMBL/GenBank/DDBJ whole genome shotgun (WGS) entry which is preliminary data.</text>
</comment>
<keyword evidence="3" id="KW-1185">Reference proteome</keyword>
<reference evidence="2 3" key="1">
    <citation type="submission" date="2024-01" db="EMBL/GenBank/DDBJ databases">
        <title>The genomes of 5 underutilized Papilionoideae crops provide insights into root nodulation and disease resistance.</title>
        <authorList>
            <person name="Yuan L."/>
        </authorList>
    </citation>
    <scope>NUCLEOTIDE SEQUENCE [LARGE SCALE GENOMIC DNA]</scope>
    <source>
        <strain evidence="2">LY-2023</strain>
        <tissue evidence="2">Leaf</tissue>
    </source>
</reference>
<evidence type="ECO:0000313" key="3">
    <source>
        <dbReference type="Proteomes" id="UP001359559"/>
    </source>
</evidence>
<proteinExistence type="predicted"/>
<dbReference type="EMBL" id="JAYKXN010000001">
    <property type="protein sequence ID" value="KAK7317544.1"/>
    <property type="molecule type" value="Genomic_DNA"/>
</dbReference>